<gene>
    <name evidence="2" type="ORF">QE152_g36699</name>
</gene>
<keyword evidence="3" id="KW-1185">Reference proteome</keyword>
<protein>
    <submittedName>
        <fullName evidence="2">Uncharacterized protein</fullName>
    </submittedName>
</protein>
<dbReference type="Proteomes" id="UP001458880">
    <property type="component" value="Unassembled WGS sequence"/>
</dbReference>
<dbReference type="EMBL" id="JASPKY010000661">
    <property type="protein sequence ID" value="KAK9687107.1"/>
    <property type="molecule type" value="Genomic_DNA"/>
</dbReference>
<proteinExistence type="predicted"/>
<name>A0AAW1ICY4_POPJA</name>
<feature type="region of interest" description="Disordered" evidence="1">
    <location>
        <begin position="1"/>
        <end position="29"/>
    </location>
</feature>
<accession>A0AAW1ICY4</accession>
<reference evidence="2 3" key="1">
    <citation type="journal article" date="2024" name="BMC Genomics">
        <title>De novo assembly and annotation of Popillia japonica's genome with initial clues to its potential as an invasive pest.</title>
        <authorList>
            <person name="Cucini C."/>
            <person name="Boschi S."/>
            <person name="Funari R."/>
            <person name="Cardaioli E."/>
            <person name="Iannotti N."/>
            <person name="Marturano G."/>
            <person name="Paoli F."/>
            <person name="Bruttini M."/>
            <person name="Carapelli A."/>
            <person name="Frati F."/>
            <person name="Nardi F."/>
        </authorList>
    </citation>
    <scope>NUCLEOTIDE SEQUENCE [LARGE SCALE GENOMIC DNA]</scope>
    <source>
        <strain evidence="2">DMR45628</strain>
    </source>
</reference>
<dbReference type="AlphaFoldDB" id="A0AAW1ICY4"/>
<organism evidence="2 3">
    <name type="scientific">Popillia japonica</name>
    <name type="common">Japanese beetle</name>
    <dbReference type="NCBI Taxonomy" id="7064"/>
    <lineage>
        <taxon>Eukaryota</taxon>
        <taxon>Metazoa</taxon>
        <taxon>Ecdysozoa</taxon>
        <taxon>Arthropoda</taxon>
        <taxon>Hexapoda</taxon>
        <taxon>Insecta</taxon>
        <taxon>Pterygota</taxon>
        <taxon>Neoptera</taxon>
        <taxon>Endopterygota</taxon>
        <taxon>Coleoptera</taxon>
        <taxon>Polyphaga</taxon>
        <taxon>Scarabaeiformia</taxon>
        <taxon>Scarabaeidae</taxon>
        <taxon>Rutelinae</taxon>
        <taxon>Popillia</taxon>
    </lineage>
</organism>
<comment type="caution">
    <text evidence="2">The sequence shown here is derived from an EMBL/GenBank/DDBJ whole genome shotgun (WGS) entry which is preliminary data.</text>
</comment>
<evidence type="ECO:0000256" key="1">
    <source>
        <dbReference type="SAM" id="MobiDB-lite"/>
    </source>
</evidence>
<evidence type="ECO:0000313" key="3">
    <source>
        <dbReference type="Proteomes" id="UP001458880"/>
    </source>
</evidence>
<sequence>MSEKQHAIPKHALQLVFSRKPERRQNETQRNIEPIEIMLRATAVEFTHNHTYIILGRGVWRQFTGVYIPQSREKIVYFDGEAKNFLMDFPKQKTCLNRTGIETG</sequence>
<evidence type="ECO:0000313" key="2">
    <source>
        <dbReference type="EMBL" id="KAK9687107.1"/>
    </source>
</evidence>